<evidence type="ECO:0000313" key="3">
    <source>
        <dbReference type="EMBL" id="ABD41724.1"/>
    </source>
</evidence>
<feature type="domain" description="Putative heavy-metal chelation" evidence="1">
    <location>
        <begin position="134"/>
        <end position="273"/>
    </location>
</feature>
<dbReference type="EMBL" id="CP000254">
    <property type="protein sequence ID" value="ABD41724.1"/>
    <property type="molecule type" value="Genomic_DNA"/>
</dbReference>
<dbReference type="eggNOG" id="arCOG03216">
    <property type="taxonomic scope" value="Archaea"/>
</dbReference>
<organism evidence="3 4">
    <name type="scientific">Methanospirillum hungatei JF-1 (strain ATCC 27890 / DSM 864 / NBRC 100397 / JF-1)</name>
    <dbReference type="NCBI Taxonomy" id="323259"/>
    <lineage>
        <taxon>Archaea</taxon>
        <taxon>Methanobacteriati</taxon>
        <taxon>Methanobacteriota</taxon>
        <taxon>Stenosarchaea group</taxon>
        <taxon>Methanomicrobia</taxon>
        <taxon>Methanomicrobiales</taxon>
        <taxon>Methanospirillaceae</taxon>
        <taxon>Methanospirillum</taxon>
    </lineage>
</organism>
<protein>
    <recommendedName>
        <fullName evidence="5">Heavy-metal chelation domain-containing protein</fullName>
    </recommendedName>
</protein>
<dbReference type="Pfam" id="PF04016">
    <property type="entry name" value="DUF364"/>
    <property type="match status" value="1"/>
</dbReference>
<dbReference type="Gene3D" id="3.40.50.11590">
    <property type="match status" value="1"/>
</dbReference>
<dbReference type="GeneID" id="3924682"/>
<dbReference type="InterPro" id="IPR007161">
    <property type="entry name" value="DUF364"/>
</dbReference>
<name>Q2FME8_METHJ</name>
<dbReference type="KEGG" id="mhu:Mhun_2014"/>
<evidence type="ECO:0000313" key="4">
    <source>
        <dbReference type="Proteomes" id="UP000001941"/>
    </source>
</evidence>
<dbReference type="STRING" id="323259.Mhun_2014"/>
<dbReference type="SUPFAM" id="SSF159713">
    <property type="entry name" value="Dhaf3308-like"/>
    <property type="match status" value="1"/>
</dbReference>
<dbReference type="InParanoid" id="Q2FME8"/>
<evidence type="ECO:0008006" key="5">
    <source>
        <dbReference type="Google" id="ProtNLM"/>
    </source>
</evidence>
<keyword evidence="4" id="KW-1185">Reference proteome</keyword>
<proteinExistence type="predicted"/>
<feature type="domain" description="DUF4213" evidence="2">
    <location>
        <begin position="38"/>
        <end position="124"/>
    </location>
</feature>
<dbReference type="InterPro" id="IPR025251">
    <property type="entry name" value="DUF4213"/>
</dbReference>
<dbReference type="Pfam" id="PF13938">
    <property type="entry name" value="DUF4213"/>
    <property type="match status" value="1"/>
</dbReference>
<evidence type="ECO:0000259" key="1">
    <source>
        <dbReference type="Pfam" id="PF04016"/>
    </source>
</evidence>
<reference evidence="4" key="1">
    <citation type="journal article" date="2016" name="Stand. Genomic Sci.">
        <title>Complete genome sequence of Methanospirillum hungatei type strain JF1.</title>
        <authorList>
            <person name="Gunsalus R.P."/>
            <person name="Cook L.E."/>
            <person name="Crable B."/>
            <person name="Rohlin L."/>
            <person name="McDonald E."/>
            <person name="Mouttaki H."/>
            <person name="Sieber J.R."/>
            <person name="Poweleit N."/>
            <person name="Zhou H."/>
            <person name="Lapidus A.L."/>
            <person name="Daligault H.E."/>
            <person name="Land M."/>
            <person name="Gilna P."/>
            <person name="Ivanova N."/>
            <person name="Kyrpides N."/>
            <person name="Culley D.E."/>
            <person name="McInerney M.J."/>
        </authorList>
    </citation>
    <scope>NUCLEOTIDE SEQUENCE [LARGE SCALE GENOMIC DNA]</scope>
    <source>
        <strain evidence="4">ATCC 27890 / DSM 864 / NBRC 100397 / JF-1</strain>
    </source>
</reference>
<dbReference type="EnsemblBacteria" id="ABD41724">
    <property type="protein sequence ID" value="ABD41724"/>
    <property type="gene ID" value="Mhun_2014"/>
</dbReference>
<sequence>MNRSFANLSVGSILKLIYIEVKLSSIKMEIPHYDQLIREIARAADPDPVIEDIRIYTNWVLVKAGKWSLSTIFRGMPGLTDPAGMDSWMGDWLQKPGKESALELLSSTETLRRAVGMACLKSLLPDPCPIIPGNAIDMVRDAAARVPTCFVGYFKEGAEWREMGWPVDIVELFPRPGDIHWNDADEVLSRAQVVLMSGLTVVNETLAAVIRRTPHAKIRIMMGPTVPPSPALFACGLDLIGVTLVQNMELMARYAELGGGSIAYSPPGALERVNMVKDISAFKMKLLSLCDSINETGE</sequence>
<gene>
    <name evidence="3" type="ordered locus">Mhun_2014</name>
</gene>
<dbReference type="HOGENOM" id="CLU_932592_0_0_2"/>
<accession>Q2FME8</accession>
<dbReference type="AlphaFoldDB" id="Q2FME8"/>
<dbReference type="Proteomes" id="UP000001941">
    <property type="component" value="Chromosome"/>
</dbReference>
<dbReference type="RefSeq" id="WP_011448986.1">
    <property type="nucleotide sequence ID" value="NC_007796.1"/>
</dbReference>
<evidence type="ECO:0000259" key="2">
    <source>
        <dbReference type="Pfam" id="PF13938"/>
    </source>
</evidence>
<dbReference type="OrthoDB" id="40399at2157"/>